<keyword evidence="3" id="KW-1185">Reference proteome</keyword>
<dbReference type="EMBL" id="CP012333">
    <property type="protein sequence ID" value="AKV00446.1"/>
    <property type="molecule type" value="Genomic_DNA"/>
</dbReference>
<proteinExistence type="predicted"/>
<dbReference type="Proteomes" id="UP000064967">
    <property type="component" value="Chromosome"/>
</dbReference>
<dbReference type="AlphaFoldDB" id="A0A0K1Q3N7"/>
<evidence type="ECO:0000313" key="2">
    <source>
        <dbReference type="EMBL" id="AKV00446.1"/>
    </source>
</evidence>
<name>A0A0K1Q3N7_9BACT</name>
<dbReference type="KEGG" id="llu:AKJ09_07109"/>
<organism evidence="2 3">
    <name type="scientific">Labilithrix luteola</name>
    <dbReference type="NCBI Taxonomy" id="1391654"/>
    <lineage>
        <taxon>Bacteria</taxon>
        <taxon>Pseudomonadati</taxon>
        <taxon>Myxococcota</taxon>
        <taxon>Polyangia</taxon>
        <taxon>Polyangiales</taxon>
        <taxon>Labilitrichaceae</taxon>
        <taxon>Labilithrix</taxon>
    </lineage>
</organism>
<gene>
    <name evidence="2" type="ORF">AKJ09_07109</name>
</gene>
<accession>A0A0K1Q3N7</accession>
<evidence type="ECO:0000313" key="3">
    <source>
        <dbReference type="Proteomes" id="UP000064967"/>
    </source>
</evidence>
<evidence type="ECO:0000256" key="1">
    <source>
        <dbReference type="SAM" id="MobiDB-lite"/>
    </source>
</evidence>
<feature type="region of interest" description="Disordered" evidence="1">
    <location>
        <begin position="1"/>
        <end position="36"/>
    </location>
</feature>
<feature type="compositionally biased region" description="Polar residues" evidence="1">
    <location>
        <begin position="21"/>
        <end position="31"/>
    </location>
</feature>
<protein>
    <submittedName>
        <fullName evidence="2">Uncharacterized protein</fullName>
    </submittedName>
</protein>
<dbReference type="STRING" id="1391654.AKJ09_07109"/>
<reference evidence="2 3" key="1">
    <citation type="submission" date="2015-08" db="EMBL/GenBank/DDBJ databases">
        <authorList>
            <person name="Babu N.S."/>
            <person name="Beckwith C.J."/>
            <person name="Beseler K.G."/>
            <person name="Brison A."/>
            <person name="Carone J.V."/>
            <person name="Caskin T.P."/>
            <person name="Diamond M."/>
            <person name="Durham M.E."/>
            <person name="Foxe J.M."/>
            <person name="Go M."/>
            <person name="Henderson B.A."/>
            <person name="Jones I.B."/>
            <person name="McGettigan J.A."/>
            <person name="Micheletti S.J."/>
            <person name="Nasrallah M.E."/>
            <person name="Ortiz D."/>
            <person name="Piller C.R."/>
            <person name="Privatt S.R."/>
            <person name="Schneider S.L."/>
            <person name="Sharp S."/>
            <person name="Smith T.C."/>
            <person name="Stanton J.D."/>
            <person name="Ullery H.E."/>
            <person name="Wilson R.J."/>
            <person name="Serrano M.G."/>
            <person name="Buck G."/>
            <person name="Lee V."/>
            <person name="Wang Y."/>
            <person name="Carvalho R."/>
            <person name="Voegtly L."/>
            <person name="Shi R."/>
            <person name="Duckworth R."/>
            <person name="Johnson A."/>
            <person name="Loviza R."/>
            <person name="Walstead R."/>
            <person name="Shah Z."/>
            <person name="Kiflezghi M."/>
            <person name="Wade K."/>
            <person name="Ball S.L."/>
            <person name="Bradley K.W."/>
            <person name="Asai D.J."/>
            <person name="Bowman C.A."/>
            <person name="Russell D.A."/>
            <person name="Pope W.H."/>
            <person name="Jacobs-Sera D."/>
            <person name="Hendrix R.W."/>
            <person name="Hatfull G.F."/>
        </authorList>
    </citation>
    <scope>NUCLEOTIDE SEQUENCE [LARGE SCALE GENOMIC DNA]</scope>
    <source>
        <strain evidence="2 3">DSM 27648</strain>
    </source>
</reference>
<sequence length="52" mass="5616">MQHGVGTRRDPILAARPPGTFSHSEGPSTSAELERRRAVARVSCDLGRERGS</sequence>